<dbReference type="InterPro" id="IPR011004">
    <property type="entry name" value="Trimer_LpxA-like_sf"/>
</dbReference>
<dbReference type="SUPFAM" id="SSF51161">
    <property type="entry name" value="Trimeric LpxA-like enzymes"/>
    <property type="match status" value="1"/>
</dbReference>
<feature type="domain" description="Maltose/galactoside acetyltransferase" evidence="3">
    <location>
        <begin position="19"/>
        <end position="70"/>
    </location>
</feature>
<dbReference type="OrthoDB" id="25818at2759"/>
<reference evidence="4 5" key="1">
    <citation type="submission" date="2018-05" db="EMBL/GenBank/DDBJ databases">
        <title>Draft genome sequence of Scytalidium lignicola DSM 105466, a ubiquitous saprotrophic fungus.</title>
        <authorList>
            <person name="Buettner E."/>
            <person name="Gebauer A.M."/>
            <person name="Hofrichter M."/>
            <person name="Liers C."/>
            <person name="Kellner H."/>
        </authorList>
    </citation>
    <scope>NUCLEOTIDE SEQUENCE [LARGE SCALE GENOMIC DNA]</scope>
    <source>
        <strain evidence="4 5">DSM 105466</strain>
    </source>
</reference>
<evidence type="ECO:0000313" key="5">
    <source>
        <dbReference type="Proteomes" id="UP000258309"/>
    </source>
</evidence>
<sequence length="223" mass="24509">MSHNPAEHTLLPGESETEESKMARGALYCAFVPSIVKARQRCHHACNHFNNAQEAPRRELVRLWKDIIDDQSPLPPPAATADEDNELFKDFPWVDGPIHIDYGTNLHIGHDVYINFNATFIDTMTIHIGSRTLIGPNCCFFSGTHPLDPAVRNGTSGPEYGKEIWVGEDCWFGGNVIVLPGVRIGRGVVIGAGSVVTKDVPPFTVVAGNPAKFLRNIESPWNA</sequence>
<dbReference type="Pfam" id="PF00132">
    <property type="entry name" value="Hexapep"/>
    <property type="match status" value="1"/>
</dbReference>
<dbReference type="OMA" id="YPWIERP"/>
<name>A0A3E2HK97_SCYLI</name>
<comment type="similarity">
    <text evidence="1">Belongs to the transferase hexapeptide repeat family.</text>
</comment>
<evidence type="ECO:0000256" key="2">
    <source>
        <dbReference type="ARBA" id="ARBA00022679"/>
    </source>
</evidence>
<dbReference type="InterPro" id="IPR001451">
    <property type="entry name" value="Hexapep"/>
</dbReference>
<dbReference type="Gene3D" id="2.160.10.10">
    <property type="entry name" value="Hexapeptide repeat proteins"/>
    <property type="match status" value="1"/>
</dbReference>
<dbReference type="InterPro" id="IPR024688">
    <property type="entry name" value="Mac_dom"/>
</dbReference>
<gene>
    <name evidence="4" type="ORF">B7463_g2495</name>
</gene>
<protein>
    <recommendedName>
        <fullName evidence="3">Maltose/galactoside acetyltransferase domain-containing protein</fullName>
    </recommendedName>
</protein>
<comment type="caution">
    <text evidence="4">The sequence shown here is derived from an EMBL/GenBank/DDBJ whole genome shotgun (WGS) entry which is preliminary data.</text>
</comment>
<feature type="non-terminal residue" evidence="4">
    <location>
        <position position="1"/>
    </location>
</feature>
<evidence type="ECO:0000313" key="4">
    <source>
        <dbReference type="EMBL" id="RFU33824.1"/>
    </source>
</evidence>
<accession>A0A3E2HK97</accession>
<dbReference type="Pfam" id="PF12464">
    <property type="entry name" value="Mac"/>
    <property type="match status" value="1"/>
</dbReference>
<keyword evidence="5" id="KW-1185">Reference proteome</keyword>
<evidence type="ECO:0000259" key="3">
    <source>
        <dbReference type="SMART" id="SM01266"/>
    </source>
</evidence>
<keyword evidence="2" id="KW-0808">Transferase</keyword>
<dbReference type="AlphaFoldDB" id="A0A3E2HK97"/>
<dbReference type="SMART" id="SM01266">
    <property type="entry name" value="Mac"/>
    <property type="match status" value="1"/>
</dbReference>
<dbReference type="InterPro" id="IPR051159">
    <property type="entry name" value="Hexapeptide_acetyltransf"/>
</dbReference>
<dbReference type="PANTHER" id="PTHR23416:SF54">
    <property type="entry name" value="ACETYLTRANSFERASE, CYSE_LACA_LPXA_NODL FAMILY (AFU_ORTHOLOGUE AFUA_2G08430)-RELATED"/>
    <property type="match status" value="1"/>
</dbReference>
<proteinExistence type="inferred from homology"/>
<dbReference type="EMBL" id="NCSJ02000029">
    <property type="protein sequence ID" value="RFU33824.1"/>
    <property type="molecule type" value="Genomic_DNA"/>
</dbReference>
<evidence type="ECO:0000256" key="1">
    <source>
        <dbReference type="ARBA" id="ARBA00007274"/>
    </source>
</evidence>
<dbReference type="GO" id="GO:0008374">
    <property type="term" value="F:O-acyltransferase activity"/>
    <property type="evidence" value="ECO:0007669"/>
    <property type="project" value="TreeGrafter"/>
</dbReference>
<dbReference type="GO" id="GO:0016407">
    <property type="term" value="F:acetyltransferase activity"/>
    <property type="evidence" value="ECO:0007669"/>
    <property type="project" value="InterPro"/>
</dbReference>
<dbReference type="Proteomes" id="UP000258309">
    <property type="component" value="Unassembled WGS sequence"/>
</dbReference>
<dbReference type="CDD" id="cd03357">
    <property type="entry name" value="LbH_MAT_GAT"/>
    <property type="match status" value="1"/>
</dbReference>
<feature type="non-terminal residue" evidence="4">
    <location>
        <position position="223"/>
    </location>
</feature>
<dbReference type="PANTHER" id="PTHR23416">
    <property type="entry name" value="SIALIC ACID SYNTHASE-RELATED"/>
    <property type="match status" value="1"/>
</dbReference>
<dbReference type="STRING" id="5539.A0A3E2HK97"/>
<organism evidence="4 5">
    <name type="scientific">Scytalidium lignicola</name>
    <name type="common">Hyphomycete</name>
    <dbReference type="NCBI Taxonomy" id="5539"/>
    <lineage>
        <taxon>Eukaryota</taxon>
        <taxon>Fungi</taxon>
        <taxon>Dikarya</taxon>
        <taxon>Ascomycota</taxon>
        <taxon>Pezizomycotina</taxon>
        <taxon>Leotiomycetes</taxon>
        <taxon>Leotiomycetes incertae sedis</taxon>
        <taxon>Scytalidium</taxon>
    </lineage>
</organism>